<evidence type="ECO:0000313" key="3">
    <source>
        <dbReference type="Proteomes" id="UP000572635"/>
    </source>
</evidence>
<proteinExistence type="predicted"/>
<dbReference type="InterPro" id="IPR041657">
    <property type="entry name" value="HTH_17"/>
</dbReference>
<name>A0A7W8QUQ4_9ACTN</name>
<keyword evidence="3" id="KW-1185">Reference proteome</keyword>
<comment type="caution">
    <text evidence="2">The sequence shown here is derived from an EMBL/GenBank/DDBJ whole genome shotgun (WGS) entry which is preliminary data.</text>
</comment>
<keyword evidence="2" id="KW-0238">DNA-binding</keyword>
<dbReference type="Pfam" id="PF12728">
    <property type="entry name" value="HTH_17"/>
    <property type="match status" value="1"/>
</dbReference>
<dbReference type="Proteomes" id="UP000572635">
    <property type="component" value="Unassembled WGS sequence"/>
</dbReference>
<dbReference type="SUPFAM" id="SSF46955">
    <property type="entry name" value="Putative DNA-binding domain"/>
    <property type="match status" value="1"/>
</dbReference>
<sequence>MIEGYMSSQDVADALGIKRASVHRYVTRGDLPEPDDRVGRSPVWKRETFEAWVAARRGQGWRKGRTGRAGD</sequence>
<evidence type="ECO:0000259" key="1">
    <source>
        <dbReference type="Pfam" id="PF12728"/>
    </source>
</evidence>
<gene>
    <name evidence="2" type="ORF">HDA36_006484</name>
</gene>
<accession>A0A7W8QUQ4</accession>
<dbReference type="RefSeq" id="WP_221332772.1">
    <property type="nucleotide sequence ID" value="NZ_JACHDB010000003.1"/>
</dbReference>
<dbReference type="AlphaFoldDB" id="A0A7W8QUQ4"/>
<evidence type="ECO:0000313" key="2">
    <source>
        <dbReference type="EMBL" id="MBB5436320.1"/>
    </source>
</evidence>
<dbReference type="EMBL" id="JACHDB010000003">
    <property type="protein sequence ID" value="MBB5436320.1"/>
    <property type="molecule type" value="Genomic_DNA"/>
</dbReference>
<reference evidence="2 3" key="1">
    <citation type="submission" date="2020-08" db="EMBL/GenBank/DDBJ databases">
        <title>Sequencing the genomes of 1000 actinobacteria strains.</title>
        <authorList>
            <person name="Klenk H.-P."/>
        </authorList>
    </citation>
    <scope>NUCLEOTIDE SEQUENCE [LARGE SCALE GENOMIC DNA]</scope>
    <source>
        <strain evidence="2 3">DSM 44551</strain>
    </source>
</reference>
<dbReference type="InterPro" id="IPR009061">
    <property type="entry name" value="DNA-bd_dom_put_sf"/>
</dbReference>
<organism evidence="2 3">
    <name type="scientific">Nocardiopsis composta</name>
    <dbReference type="NCBI Taxonomy" id="157465"/>
    <lineage>
        <taxon>Bacteria</taxon>
        <taxon>Bacillati</taxon>
        <taxon>Actinomycetota</taxon>
        <taxon>Actinomycetes</taxon>
        <taxon>Streptosporangiales</taxon>
        <taxon>Nocardiopsidaceae</taxon>
        <taxon>Nocardiopsis</taxon>
    </lineage>
</organism>
<protein>
    <submittedName>
        <fullName evidence="2">Putative DNA-binding transcriptional regulator AlpA</fullName>
    </submittedName>
</protein>
<dbReference type="GO" id="GO:0003677">
    <property type="term" value="F:DNA binding"/>
    <property type="evidence" value="ECO:0007669"/>
    <property type="project" value="UniProtKB-KW"/>
</dbReference>
<feature type="domain" description="Helix-turn-helix" evidence="1">
    <location>
        <begin position="5"/>
        <end position="57"/>
    </location>
</feature>